<evidence type="ECO:0000313" key="2">
    <source>
        <dbReference type="Proteomes" id="UP000827976"/>
    </source>
</evidence>
<dbReference type="EMBL" id="CM037012">
    <property type="protein sequence ID" value="KAH7689844.1"/>
    <property type="molecule type" value="Genomic_DNA"/>
</dbReference>
<keyword evidence="1" id="KW-0808">Transferase</keyword>
<proteinExistence type="predicted"/>
<name>A0ACB7WNN8_DIOAL</name>
<comment type="caution">
    <text evidence="1">The sequence shown here is derived from an EMBL/GenBank/DDBJ whole genome shotgun (WGS) entry which is preliminary data.</text>
</comment>
<protein>
    <submittedName>
        <fullName evidence="1">Nucleotide-diphospho-sugar transferases protein</fullName>
    </submittedName>
</protein>
<sequence>MNLQLVPALREVIRVSATVNMEDGRRPTAAEVIGRLKDDGDFDTLRLKIIRKVKENEELRNNIIAEVKQSVVLNEDGAENLKPRQLSDGIYQEIGNKIMGQISDELWKVIRSNDGMKNDIRETVESVYNRLINPEKKEEQSSPPRQKPSKRKKEKNLSSHSQPLTGGKEDNAPSTAVSTHKTNISDGSEPTEPPGFVTSNQHVNGNKEEQKDRPHCVPEMLGPSIDELPPGFAPQHVETKPVIGVGEEDPDVPPGFG</sequence>
<dbReference type="Proteomes" id="UP000827976">
    <property type="component" value="Chromosome 2"/>
</dbReference>
<gene>
    <name evidence="1" type="ORF">IHE45_02G009800</name>
</gene>
<organism evidence="1 2">
    <name type="scientific">Dioscorea alata</name>
    <name type="common">Purple yam</name>
    <dbReference type="NCBI Taxonomy" id="55571"/>
    <lineage>
        <taxon>Eukaryota</taxon>
        <taxon>Viridiplantae</taxon>
        <taxon>Streptophyta</taxon>
        <taxon>Embryophyta</taxon>
        <taxon>Tracheophyta</taxon>
        <taxon>Spermatophyta</taxon>
        <taxon>Magnoliopsida</taxon>
        <taxon>Liliopsida</taxon>
        <taxon>Dioscoreales</taxon>
        <taxon>Dioscoreaceae</taxon>
        <taxon>Dioscorea</taxon>
    </lineage>
</organism>
<accession>A0ACB7WNN8</accession>
<reference evidence="2" key="1">
    <citation type="journal article" date="2022" name="Nat. Commun.">
        <title>Chromosome evolution and the genetic basis of agronomically important traits in greater yam.</title>
        <authorList>
            <person name="Bredeson J.V."/>
            <person name="Lyons J.B."/>
            <person name="Oniyinde I.O."/>
            <person name="Okereke N.R."/>
            <person name="Kolade O."/>
            <person name="Nnabue I."/>
            <person name="Nwadili C.O."/>
            <person name="Hribova E."/>
            <person name="Parker M."/>
            <person name="Nwogha J."/>
            <person name="Shu S."/>
            <person name="Carlson J."/>
            <person name="Kariba R."/>
            <person name="Muthemba S."/>
            <person name="Knop K."/>
            <person name="Barton G.J."/>
            <person name="Sherwood A.V."/>
            <person name="Lopez-Montes A."/>
            <person name="Asiedu R."/>
            <person name="Jamnadass R."/>
            <person name="Muchugi A."/>
            <person name="Goodstein D."/>
            <person name="Egesi C.N."/>
            <person name="Featherston J."/>
            <person name="Asfaw A."/>
            <person name="Simpson G.G."/>
            <person name="Dolezel J."/>
            <person name="Hendre P.S."/>
            <person name="Van Deynze A."/>
            <person name="Kumar P.L."/>
            <person name="Obidiegwu J.E."/>
            <person name="Bhattacharjee R."/>
            <person name="Rokhsar D.S."/>
        </authorList>
    </citation>
    <scope>NUCLEOTIDE SEQUENCE [LARGE SCALE GENOMIC DNA]</scope>
    <source>
        <strain evidence="2">cv. TDa95/00328</strain>
    </source>
</reference>
<evidence type="ECO:0000313" key="1">
    <source>
        <dbReference type="EMBL" id="KAH7689844.1"/>
    </source>
</evidence>
<keyword evidence="2" id="KW-1185">Reference proteome</keyword>